<organism evidence="1">
    <name type="scientific">bioreactor metagenome</name>
    <dbReference type="NCBI Taxonomy" id="1076179"/>
    <lineage>
        <taxon>unclassified sequences</taxon>
        <taxon>metagenomes</taxon>
        <taxon>ecological metagenomes</taxon>
    </lineage>
</organism>
<dbReference type="AlphaFoldDB" id="A0A644TMC7"/>
<evidence type="ECO:0000313" key="1">
    <source>
        <dbReference type="EMBL" id="MPL68060.1"/>
    </source>
</evidence>
<gene>
    <name evidence="1" type="ORF">SDC9_13773</name>
</gene>
<accession>A0A644TMC7</accession>
<proteinExistence type="predicted"/>
<sequence>MEKEQQLKDLIMGMVMNYDWNMIEPFFVSLRRSGFSGDVVIFVSNIADTVSQKLQEYNVTIIPFQRVGLEQIISPNDYRYYLYLIYLQRNKAKYRFVLLTDVRDVIFQAVPFSWFLPPDKISVAVESRHKAIWDDVCNTRWILTKFGTHIFHDICGYPSICSGTTIAPVNLMCSYLDKMFSCIFLHGGYYQLIDQGVHNYLLYTNQAGPAAFLDNNSGVFLTLGLEELDQIMISPQGKITTNSNPVAAIVHQYDRHKNLLEFVNRTYREQ</sequence>
<dbReference type="EMBL" id="VSSQ01000040">
    <property type="protein sequence ID" value="MPL68060.1"/>
    <property type="molecule type" value="Genomic_DNA"/>
</dbReference>
<comment type="caution">
    <text evidence="1">The sequence shown here is derived from an EMBL/GenBank/DDBJ whole genome shotgun (WGS) entry which is preliminary data.</text>
</comment>
<protein>
    <submittedName>
        <fullName evidence="1">Uncharacterized protein</fullName>
    </submittedName>
</protein>
<reference evidence="1" key="1">
    <citation type="submission" date="2019-08" db="EMBL/GenBank/DDBJ databases">
        <authorList>
            <person name="Kucharzyk K."/>
            <person name="Murdoch R.W."/>
            <person name="Higgins S."/>
            <person name="Loffler F."/>
        </authorList>
    </citation>
    <scope>NUCLEOTIDE SEQUENCE</scope>
</reference>
<name>A0A644TMC7_9ZZZZ</name>